<dbReference type="InterPro" id="IPR043129">
    <property type="entry name" value="ATPase_NBD"/>
</dbReference>
<organism evidence="3 4">
    <name type="scientific">Antarctobacter heliothermus</name>
    <dbReference type="NCBI Taxonomy" id="74033"/>
    <lineage>
        <taxon>Bacteria</taxon>
        <taxon>Pseudomonadati</taxon>
        <taxon>Pseudomonadota</taxon>
        <taxon>Alphaproteobacteria</taxon>
        <taxon>Rhodobacterales</taxon>
        <taxon>Roseobacteraceae</taxon>
        <taxon>Antarctobacter</taxon>
    </lineage>
</organism>
<protein>
    <recommendedName>
        <fullName evidence="5">Type IV pilus biogenesis</fullName>
    </recommendedName>
</protein>
<accession>A0A239B7Z4</accession>
<dbReference type="Proteomes" id="UP000198440">
    <property type="component" value="Unassembled WGS sequence"/>
</dbReference>
<evidence type="ECO:0008006" key="5">
    <source>
        <dbReference type="Google" id="ProtNLM"/>
    </source>
</evidence>
<feature type="region of interest" description="Disordered" evidence="1">
    <location>
        <begin position="184"/>
        <end position="231"/>
    </location>
</feature>
<evidence type="ECO:0000256" key="2">
    <source>
        <dbReference type="SAM" id="Phobius"/>
    </source>
</evidence>
<feature type="compositionally biased region" description="Pro residues" evidence="1">
    <location>
        <begin position="312"/>
        <end position="322"/>
    </location>
</feature>
<feature type="compositionally biased region" description="Acidic residues" evidence="1">
    <location>
        <begin position="206"/>
        <end position="217"/>
    </location>
</feature>
<keyword evidence="2" id="KW-0812">Transmembrane</keyword>
<gene>
    <name evidence="3" type="ORF">SAMN04488078_1002102</name>
</gene>
<dbReference type="SUPFAM" id="SSF53067">
    <property type="entry name" value="Actin-like ATPase domain"/>
    <property type="match status" value="1"/>
</dbReference>
<feature type="compositionally biased region" description="Pro residues" evidence="1">
    <location>
        <begin position="194"/>
        <end position="204"/>
    </location>
</feature>
<dbReference type="RefSeq" id="WP_089276113.1">
    <property type="nucleotide sequence ID" value="NZ_FZON01000002.1"/>
</dbReference>
<reference evidence="3 4" key="1">
    <citation type="submission" date="2017-06" db="EMBL/GenBank/DDBJ databases">
        <authorList>
            <person name="Kim H.J."/>
            <person name="Triplett B.A."/>
        </authorList>
    </citation>
    <scope>NUCLEOTIDE SEQUENCE [LARGE SCALE GENOMIC DNA]</scope>
    <source>
        <strain evidence="3 4">DSM 11445</strain>
    </source>
</reference>
<keyword evidence="2" id="KW-1133">Transmembrane helix</keyword>
<feature type="region of interest" description="Disordered" evidence="1">
    <location>
        <begin position="248"/>
        <end position="546"/>
    </location>
</feature>
<proteinExistence type="predicted"/>
<evidence type="ECO:0000313" key="4">
    <source>
        <dbReference type="Proteomes" id="UP000198440"/>
    </source>
</evidence>
<dbReference type="EMBL" id="FZON01000002">
    <property type="protein sequence ID" value="SNS03438.1"/>
    <property type="molecule type" value="Genomic_DNA"/>
</dbReference>
<dbReference type="OrthoDB" id="7870459at2"/>
<evidence type="ECO:0000256" key="1">
    <source>
        <dbReference type="SAM" id="MobiDB-lite"/>
    </source>
</evidence>
<feature type="transmembrane region" description="Helical" evidence="2">
    <location>
        <begin position="639"/>
        <end position="663"/>
    </location>
</feature>
<dbReference type="AlphaFoldDB" id="A0A239B7Z4"/>
<name>A0A239B7Z4_9RHOB</name>
<feature type="compositionally biased region" description="Low complexity" evidence="1">
    <location>
        <begin position="444"/>
        <end position="470"/>
    </location>
</feature>
<feature type="compositionally biased region" description="Pro residues" evidence="1">
    <location>
        <begin position="257"/>
        <end position="266"/>
    </location>
</feature>
<feature type="compositionally biased region" description="Low complexity" evidence="1">
    <location>
        <begin position="518"/>
        <end position="542"/>
    </location>
</feature>
<keyword evidence="2" id="KW-0472">Membrane</keyword>
<sequence>MTPNFALSLSFEGIALLRRMGPRWALIDDVPLDHDDFDSQVLNLRDQAERLDPTGAQVALIIPNEQIRYLDQLDLGGDELTRDVAIRASLDGATPYAVSDLNFDYVVSGGRLQVAAVAKETLDEAQSFAREHGFEPVCFLAKAPEGGFDGPVFFGKATNWGRVVTRPSRAIEIVPADEAALRPLPKPELANAPAPKPAKQPVPEPDVQEDVVEEPDVQEQNPPAPADLAPESLTPEALPAENVAAETLAPETLAPEPAEPPKPTPQPDFHLKPDPAPAAQVRPQSSTADIDAAQPDPAAPKPPSAPRAPRAPTAPPTAPPTAKPLAAPSMDAPQAAPKPLDKPQDKPLVAPTGAALSAATPKAPNLPPAAPVAARPGPGAETNTPPAFSTIRAGRSLPGGSVPALTGEFKPRFTPVSPRGSGMPEPADPSPADSKPSGKTGFFATPTASALLAQAAAAVEATEAAATAQPNTKAGPKAGTKSGAKPPAETKPAAGAAPKRTELPPRLKAIAKAKAKAPAKSGLKALPKTAAARAAGLAAAPSRKPKADEVIAPPVAAREADPIPAPARKGARPNPLAKLAALRGPRPNAEIGGPAFATGGAAAATASPGHAMFGSSNERDRMTVFGARDREATGGKPRYLGLLLTALLLLFLAGVAAWASVFLDEGLARLFRSNDDAPASAVASLPDGADTGVVLESASPAVVSPPVASLRPVARPADGVRLAALDTPEVTDTPPVAPLSVPIDPRQLTTEEAAATYAATGIWQRAPVKPMTPPADGVEDIYAASIDPSIQIFDAVALPDAKELEREAALADPGLPPPAGLTFDFDQRDVVRATPEGALTPDGLRIFTGRPPVIPPLRGDNTSAAPEPDAPDGTAPVPRLRPQARPSDIIEQRERSQLRGITRTELASIRPTMRPKTVQEQAELDTPEATDQAVARSLVPVGRPRNMDAIVDRADRSIAPSPVVQTAAAVSPRTVAPSIPSSTSVARSATLENAINLKKINLIGVYGTSDNRRALVRLANGKYQKVKVGDRLDGGQVTAIGDEDLRYSKGSQNLTLKMPRG</sequence>
<feature type="compositionally biased region" description="Pro residues" evidence="1">
    <location>
        <begin position="297"/>
        <end position="306"/>
    </location>
</feature>
<evidence type="ECO:0000313" key="3">
    <source>
        <dbReference type="EMBL" id="SNS03438.1"/>
    </source>
</evidence>
<feature type="region of interest" description="Disordered" evidence="1">
    <location>
        <begin position="853"/>
        <end position="893"/>
    </location>
</feature>